<reference evidence="1" key="1">
    <citation type="submission" date="2016-09" db="EMBL/GenBank/DDBJ databases">
        <title>Whole Genome Sequencing of Salmonella enterica subsp. enterica serovar Nottingham.</title>
        <authorList>
            <person name="Zheng J."/>
            <person name="Wang H."/>
        </authorList>
    </citation>
    <scope>NUCLEOTIDE SEQUENCE [LARGE SCALE GENOMIC DNA]</scope>
    <source>
        <strain evidence="1">CFSAN055411</strain>
    </source>
</reference>
<accession>A0A3F3IAN5</accession>
<proteinExistence type="predicted"/>
<name>A0A3F3IAN5_SALER</name>
<protein>
    <submittedName>
        <fullName evidence="1">Uncharacterized protein</fullName>
    </submittedName>
</protein>
<dbReference type="EMBL" id="MJEL01000054">
    <property type="protein sequence ID" value="OEH95579.1"/>
    <property type="molecule type" value="Genomic_DNA"/>
</dbReference>
<dbReference type="Proteomes" id="UP000852880">
    <property type="component" value="Unassembled WGS sequence"/>
</dbReference>
<dbReference type="AlphaFoldDB" id="A0A3F3IAN5"/>
<organism evidence="1">
    <name type="scientific">Salmonella enterica</name>
    <name type="common">Salmonella choleraesuis</name>
    <dbReference type="NCBI Taxonomy" id="28901"/>
    <lineage>
        <taxon>Bacteria</taxon>
        <taxon>Pseudomonadati</taxon>
        <taxon>Pseudomonadota</taxon>
        <taxon>Gammaproteobacteria</taxon>
        <taxon>Enterobacterales</taxon>
        <taxon>Enterobacteriaceae</taxon>
        <taxon>Salmonella</taxon>
    </lineage>
</organism>
<evidence type="ECO:0000313" key="1">
    <source>
        <dbReference type="EMBL" id="OEH95579.1"/>
    </source>
</evidence>
<sequence length="75" mass="8795">MAGRRNRLMDSGGMKLRKLVNVRLARWQENCRMMWHEWLILFFVVCILMISGCTNKCPRPGNTSGTRHVSVHRHT</sequence>
<comment type="caution">
    <text evidence="1">The sequence shown here is derived from an EMBL/GenBank/DDBJ whole genome shotgun (WGS) entry which is preliminary data.</text>
</comment>
<gene>
    <name evidence="1" type="ORF">BH006_06920</name>
</gene>